<evidence type="ECO:0000313" key="1">
    <source>
        <dbReference type="EMBL" id="GJE89846.1"/>
    </source>
</evidence>
<dbReference type="AlphaFoldDB" id="A0A9P3LBU6"/>
<dbReference type="Proteomes" id="UP000703269">
    <property type="component" value="Unassembled WGS sequence"/>
</dbReference>
<name>A0A9P3LBU6_9APHY</name>
<reference evidence="1 2" key="1">
    <citation type="submission" date="2021-08" db="EMBL/GenBank/DDBJ databases">
        <title>Draft Genome Sequence of Phanerochaete sordida strain YK-624.</title>
        <authorList>
            <person name="Mori T."/>
            <person name="Dohra H."/>
            <person name="Suzuki T."/>
            <person name="Kawagishi H."/>
            <person name="Hirai H."/>
        </authorList>
    </citation>
    <scope>NUCLEOTIDE SEQUENCE [LARGE SCALE GENOMIC DNA]</scope>
    <source>
        <strain evidence="1 2">YK-624</strain>
    </source>
</reference>
<keyword evidence="2" id="KW-1185">Reference proteome</keyword>
<proteinExistence type="predicted"/>
<accession>A0A9P3LBU6</accession>
<evidence type="ECO:0000313" key="2">
    <source>
        <dbReference type="Proteomes" id="UP000703269"/>
    </source>
</evidence>
<protein>
    <recommendedName>
        <fullName evidence="3">F-box domain-containing protein</fullName>
    </recommendedName>
</protein>
<comment type="caution">
    <text evidence="1">The sequence shown here is derived from an EMBL/GenBank/DDBJ whole genome shotgun (WGS) entry which is preliminary data.</text>
</comment>
<evidence type="ECO:0008006" key="3">
    <source>
        <dbReference type="Google" id="ProtNLM"/>
    </source>
</evidence>
<sequence>MASPKKLQDLPFDVYDYIFDVVRRDDVDTHKRTLFAASQTCKAWAAMTLRARFHTLFLIVKLPGEESIVNFFLQDFAQEPVFARLMQDGCVKSLTLRWSSADTWSEVDFGIILPEYLPLFPGLLALRLRGVLYKRPYQPIAQRFGGVRSLTVDGHSYNYHSWRRHDPRALCDLLCLFPTLQELTLNDVNDWARPYPPTFPADHPVMQGPQAQNTDVQMVLNFHGGLQRALQLFLLPTQGWGNGAFNVGGGGADGSDEEERDGTYDGAPEDLPMIRSVVMEQSDCPPVLASLLQRADVKTVSVTDRYDLNLRMVRACAATVEHVRYTLSYQRVIAMSQPLSVDLSLLHALRSLTLIITFFAGREHGIDVEAPWRNVATVLHAVRRRPRDAPMLDIGLELELPGSLSVARCQHLDENDIVAICRKFVSDLPLTKAIDKDLGQLIDDGKAAMVRVSLAVPACRGCAQKPRTSVNSFLVDAFPVLHRKGHLHLTGGSCTCYGVPFAHLLPAIKKYGVPFAHLLPAIKK</sequence>
<dbReference type="EMBL" id="BPQB01000014">
    <property type="protein sequence ID" value="GJE89846.1"/>
    <property type="molecule type" value="Genomic_DNA"/>
</dbReference>
<gene>
    <name evidence="1" type="ORF">PsYK624_059560</name>
</gene>
<organism evidence="1 2">
    <name type="scientific">Phanerochaete sordida</name>
    <dbReference type="NCBI Taxonomy" id="48140"/>
    <lineage>
        <taxon>Eukaryota</taxon>
        <taxon>Fungi</taxon>
        <taxon>Dikarya</taxon>
        <taxon>Basidiomycota</taxon>
        <taxon>Agaricomycotina</taxon>
        <taxon>Agaricomycetes</taxon>
        <taxon>Polyporales</taxon>
        <taxon>Phanerochaetaceae</taxon>
        <taxon>Phanerochaete</taxon>
    </lineage>
</organism>